<feature type="region of interest" description="Disordered" evidence="1">
    <location>
        <begin position="758"/>
        <end position="807"/>
    </location>
</feature>
<dbReference type="InterPro" id="IPR016024">
    <property type="entry name" value="ARM-type_fold"/>
</dbReference>
<dbReference type="EMBL" id="CAVMBE010000035">
    <property type="protein sequence ID" value="CAK4030322.1"/>
    <property type="molecule type" value="Genomic_DNA"/>
</dbReference>
<dbReference type="InterPro" id="IPR052587">
    <property type="entry name" value="TELO2-interacting_protein_1"/>
</dbReference>
<organism evidence="4 5">
    <name type="scientific">Lecanosticta acicola</name>
    <dbReference type="NCBI Taxonomy" id="111012"/>
    <lineage>
        <taxon>Eukaryota</taxon>
        <taxon>Fungi</taxon>
        <taxon>Dikarya</taxon>
        <taxon>Ascomycota</taxon>
        <taxon>Pezizomycotina</taxon>
        <taxon>Dothideomycetes</taxon>
        <taxon>Dothideomycetidae</taxon>
        <taxon>Mycosphaerellales</taxon>
        <taxon>Mycosphaerellaceae</taxon>
        <taxon>Lecanosticta</taxon>
    </lineage>
</organism>
<feature type="compositionally biased region" description="Acidic residues" evidence="1">
    <location>
        <begin position="781"/>
        <end position="792"/>
    </location>
</feature>
<dbReference type="AlphaFoldDB" id="A0AAI9EBH7"/>
<evidence type="ECO:0000313" key="4">
    <source>
        <dbReference type="EMBL" id="CAK4030322.1"/>
    </source>
</evidence>
<accession>A0AAI9EBH7</accession>
<dbReference type="InterPro" id="IPR011989">
    <property type="entry name" value="ARM-like"/>
</dbReference>
<dbReference type="PANTHER" id="PTHR18460">
    <property type="entry name" value="TEL2 INTERACTING PROTEIN 1 TTI1 FAMILY MEMBER"/>
    <property type="match status" value="1"/>
</dbReference>
<dbReference type="Pfam" id="PF21547">
    <property type="entry name" value="TTI1"/>
    <property type="match status" value="1"/>
</dbReference>
<dbReference type="InterPro" id="IPR057567">
    <property type="entry name" value="TPR_TTI1_C"/>
</dbReference>
<evidence type="ECO:0000256" key="1">
    <source>
        <dbReference type="SAM" id="MobiDB-lite"/>
    </source>
</evidence>
<evidence type="ECO:0000313" key="5">
    <source>
        <dbReference type="Proteomes" id="UP001296104"/>
    </source>
</evidence>
<reference evidence="4" key="1">
    <citation type="submission" date="2023-11" db="EMBL/GenBank/DDBJ databases">
        <authorList>
            <person name="Alioto T."/>
            <person name="Alioto T."/>
            <person name="Gomez Garrido J."/>
        </authorList>
    </citation>
    <scope>NUCLEOTIDE SEQUENCE</scope>
</reference>
<evidence type="ECO:0000259" key="2">
    <source>
        <dbReference type="Pfam" id="PF24173"/>
    </source>
</evidence>
<protein>
    <submittedName>
        <fullName evidence="4">TEL2-interacting 1</fullName>
    </submittedName>
</protein>
<feature type="domain" description="TTI1 C-terminal TPR" evidence="3">
    <location>
        <begin position="778"/>
        <end position="915"/>
    </location>
</feature>
<dbReference type="Pfam" id="PF24173">
    <property type="entry name" value="TPR_TTI1_N"/>
    <property type="match status" value="1"/>
</dbReference>
<dbReference type="GO" id="GO:0005737">
    <property type="term" value="C:cytoplasm"/>
    <property type="evidence" value="ECO:0007669"/>
    <property type="project" value="TreeGrafter"/>
</dbReference>
<dbReference type="SUPFAM" id="SSF48371">
    <property type="entry name" value="ARM repeat"/>
    <property type="match status" value="1"/>
</dbReference>
<evidence type="ECO:0000259" key="3">
    <source>
        <dbReference type="Pfam" id="PF24181"/>
    </source>
</evidence>
<proteinExistence type="predicted"/>
<dbReference type="PANTHER" id="PTHR18460:SF3">
    <property type="entry name" value="TELO2-INTERACTING PROTEIN 1 HOMOLOG"/>
    <property type="match status" value="1"/>
</dbReference>
<sequence length="1047" mass="114485">MDGRTQIFQKLKPPCVALGDAARTLNGPEADVNNVAERLENLKGTLSDVTHSLDEQLADYAFFPLALVLKASQKVSIRCLELALQCLAILIAHGWRSRIQSETAVQIAILCTMMASKKPTGLASTSSTDELQASALRCLQHLFSVLDKDSEITARLTSEAHMPQLGMTISTILEAVLEGDSVEVQTAAAHALKTLLENVTTRDIQAAFLPGIVSKLTQVLTPQTKRRRNHAILTICLAILHHLFANTLGAEAVNVAASHDIAAKQKATATSSTVITTEWLESAAAQLKPAVAKIVRLRDHDRIDVRESLAQFCFTLLKQCRRTLANCVSLALETLLSLSSDQAGDSIKFRLESLLTAEPSLADQVLDRLYDWHQSLTTKMQSADDQAKVQMLRQMTTAFDIVTASGADTSTVDRLLADTLRDSVVITLQLPSLKRQANPHVSPVNALSVTNLEGTRHNVDFASPLVKYAGQKAILDTIGSFAQTISKASSSAALLVQLARSLRQSQGDAQIASFWLLLNAIETTLGRGLEIDAFLAVDLGLAQSYMPYLEDMYSFSLGILTASPDEPVDERLQALALRTLALRSRTAGEEFRYELIDALYPVLHTLATPNEQLQQDSITTLNVFTASCGYASVKDLVVENVDYLTNAVALKLNSFDVSPQAPQVLLMMVRLAGPSLLPYLGDTIDSIFAALEDYHGYPLLVELLFKVLSAVAEEGVKTPQLAITQTPGETTLSAGSTPRLISIASLAESLRDRALEEKQTMSVGGQPESHPKQPWKASTSAEEDLPDEDSDNEATSRMDPELPPPAPKQFELLLKISELTQHFLPSASASLRASLLALIKTTAPALAKHENSFLPLVNTLWPEVVSRLDDAESHVVSNALDIIAVLCEQAQDFMRSRILQLWPSLVEMHQRTAEKIIHISRSRDHARENARQHDSEALASNVAPLKQALIRMQRTPTDYSDTSVRTMWDSIVHTIATIVEYVELPSEQFDEALIMLEPVIEQDHIRKAFEKHNADAVWLVRLRSGLISLPNVANLDIGSYNLAATPG</sequence>
<dbReference type="Pfam" id="PF24181">
    <property type="entry name" value="TPR_TTI1_C"/>
    <property type="match status" value="1"/>
</dbReference>
<dbReference type="InterPro" id="IPR049362">
    <property type="entry name" value="TTI1_rpt"/>
</dbReference>
<dbReference type="Gene3D" id="1.25.10.10">
    <property type="entry name" value="Leucine-rich Repeat Variant"/>
    <property type="match status" value="1"/>
</dbReference>
<name>A0AAI9EBH7_9PEZI</name>
<comment type="caution">
    <text evidence="4">The sequence shown here is derived from an EMBL/GenBank/DDBJ whole genome shotgun (WGS) entry which is preliminary data.</text>
</comment>
<gene>
    <name evidence="4" type="ORF">LECACI_7A005480</name>
</gene>
<dbReference type="InterPro" id="IPR057566">
    <property type="entry name" value="TPR_TTI1_N"/>
</dbReference>
<keyword evidence="5" id="KW-1185">Reference proteome</keyword>
<feature type="domain" description="TTI1 N-terminal TPR" evidence="2">
    <location>
        <begin position="8"/>
        <end position="342"/>
    </location>
</feature>
<dbReference type="Proteomes" id="UP001296104">
    <property type="component" value="Unassembled WGS sequence"/>
</dbReference>